<evidence type="ECO:0000256" key="1">
    <source>
        <dbReference type="SAM" id="MobiDB-lite"/>
    </source>
</evidence>
<protein>
    <submittedName>
        <fullName evidence="2">Uncharacterized protein</fullName>
    </submittedName>
</protein>
<comment type="caution">
    <text evidence="2">The sequence shown here is derived from an EMBL/GenBank/DDBJ whole genome shotgun (WGS) entry which is preliminary data.</text>
</comment>
<dbReference type="AlphaFoldDB" id="A0A917P9R1"/>
<dbReference type="Proteomes" id="UP000625682">
    <property type="component" value="Unassembled WGS sequence"/>
</dbReference>
<organism evidence="2 3">
    <name type="scientific">Streptomyces lacrimifluminis</name>
    <dbReference type="NCBI Taxonomy" id="1500077"/>
    <lineage>
        <taxon>Bacteria</taxon>
        <taxon>Bacillati</taxon>
        <taxon>Actinomycetota</taxon>
        <taxon>Actinomycetes</taxon>
        <taxon>Kitasatosporales</taxon>
        <taxon>Streptomycetaceae</taxon>
        <taxon>Streptomyces</taxon>
    </lineage>
</organism>
<gene>
    <name evidence="2" type="ORF">GCM10012282_76200</name>
</gene>
<reference evidence="2" key="1">
    <citation type="journal article" date="2014" name="Int. J. Syst. Evol. Microbiol.">
        <title>Complete genome sequence of Corynebacterium casei LMG S-19264T (=DSM 44701T), isolated from a smear-ripened cheese.</title>
        <authorList>
            <consortium name="US DOE Joint Genome Institute (JGI-PGF)"/>
            <person name="Walter F."/>
            <person name="Albersmeier A."/>
            <person name="Kalinowski J."/>
            <person name="Ruckert C."/>
        </authorList>
    </citation>
    <scope>NUCLEOTIDE SEQUENCE</scope>
    <source>
        <strain evidence="2">CGMCC 4.7272</strain>
    </source>
</reference>
<evidence type="ECO:0000313" key="3">
    <source>
        <dbReference type="Proteomes" id="UP000625682"/>
    </source>
</evidence>
<dbReference type="EMBL" id="BMMU01000048">
    <property type="protein sequence ID" value="GGJ67949.1"/>
    <property type="molecule type" value="Genomic_DNA"/>
</dbReference>
<evidence type="ECO:0000313" key="2">
    <source>
        <dbReference type="EMBL" id="GGJ67949.1"/>
    </source>
</evidence>
<accession>A0A917P9R1</accession>
<proteinExistence type="predicted"/>
<keyword evidence="3" id="KW-1185">Reference proteome</keyword>
<feature type="region of interest" description="Disordered" evidence="1">
    <location>
        <begin position="1"/>
        <end position="53"/>
    </location>
</feature>
<name>A0A917P9R1_9ACTN</name>
<reference evidence="2" key="2">
    <citation type="submission" date="2020-09" db="EMBL/GenBank/DDBJ databases">
        <authorList>
            <person name="Sun Q."/>
            <person name="Zhou Y."/>
        </authorList>
    </citation>
    <scope>NUCLEOTIDE SEQUENCE</scope>
    <source>
        <strain evidence="2">CGMCC 4.7272</strain>
    </source>
</reference>
<sequence length="101" mass="10710">MTRRDRPSQEDACDEGMGGGARGALTGSAHHAWPPGGTADGTVARVSSRRGGTGDVVEAVQVRELLSATAQSRRRAPFRDVQRALPRLGGREVQASRMLSK</sequence>